<dbReference type="AlphaFoldDB" id="A0A446CSW5"/>
<name>A0A446CSW5_9BURK</name>
<dbReference type="SMART" id="SM00346">
    <property type="entry name" value="HTH_ICLR"/>
    <property type="match status" value="1"/>
</dbReference>
<dbReference type="SUPFAM" id="SSF55781">
    <property type="entry name" value="GAF domain-like"/>
    <property type="match status" value="1"/>
</dbReference>
<sequence length="261" mass="28353">MVRTRQLTPGAPRDFAQVDSLRRGLEVLRLFDLRHRKLTMADIGRKLGLSRPTTEKLIQSLQSQHFLQATGDSYEPHIACLALGRAAKKGLAAGQVARPLMRELSQRFGVHVTLSTRDRLHMLVVEHCVPAGRVQLGLTTGARFPMVVSASGRAYLWGQPQEQRDELLRKIEADAPSGASRQLDDVYAAFQELGKTGWCYVAAPVATHTASIATPLKAGSKFALAAMAVSVQVTEAVLRGQVAPALLAIAERIALATDDED</sequence>
<dbReference type="GO" id="GO:0045892">
    <property type="term" value="P:negative regulation of DNA-templated transcription"/>
    <property type="evidence" value="ECO:0007669"/>
    <property type="project" value="TreeGrafter"/>
</dbReference>
<feature type="domain" description="IclR-ED" evidence="5">
    <location>
        <begin position="79"/>
        <end position="259"/>
    </location>
</feature>
<dbReference type="Gene3D" id="1.10.10.10">
    <property type="entry name" value="Winged helix-like DNA-binding domain superfamily/Winged helix DNA-binding domain"/>
    <property type="match status" value="1"/>
</dbReference>
<organism evidence="6 7">
    <name type="scientific">Achromobacter veterisilvae</name>
    <dbReference type="NCBI Taxonomy" id="2069367"/>
    <lineage>
        <taxon>Bacteria</taxon>
        <taxon>Pseudomonadati</taxon>
        <taxon>Pseudomonadota</taxon>
        <taxon>Betaproteobacteria</taxon>
        <taxon>Burkholderiales</taxon>
        <taxon>Alcaligenaceae</taxon>
        <taxon>Achromobacter</taxon>
    </lineage>
</organism>
<dbReference type="SUPFAM" id="SSF46785">
    <property type="entry name" value="Winged helix' DNA-binding domain"/>
    <property type="match status" value="1"/>
</dbReference>
<dbReference type="PANTHER" id="PTHR30136">
    <property type="entry name" value="HELIX-TURN-HELIX TRANSCRIPTIONAL REGULATOR, ICLR FAMILY"/>
    <property type="match status" value="1"/>
</dbReference>
<evidence type="ECO:0000256" key="1">
    <source>
        <dbReference type="ARBA" id="ARBA00023015"/>
    </source>
</evidence>
<dbReference type="InterPro" id="IPR014757">
    <property type="entry name" value="Tscrpt_reg_IclR_C"/>
</dbReference>
<dbReference type="GO" id="GO:0003700">
    <property type="term" value="F:DNA-binding transcription factor activity"/>
    <property type="evidence" value="ECO:0007669"/>
    <property type="project" value="TreeGrafter"/>
</dbReference>
<dbReference type="EMBL" id="UFQC01000026">
    <property type="protein sequence ID" value="SSW70932.1"/>
    <property type="molecule type" value="Genomic_DNA"/>
</dbReference>
<evidence type="ECO:0000256" key="3">
    <source>
        <dbReference type="ARBA" id="ARBA00023163"/>
    </source>
</evidence>
<keyword evidence="1" id="KW-0805">Transcription regulation</keyword>
<accession>A0A446CSW5</accession>
<dbReference type="RefSeq" id="WP_129243244.1">
    <property type="nucleotide sequence ID" value="NZ_UFQC01000026.1"/>
</dbReference>
<dbReference type="Proteomes" id="UP000289465">
    <property type="component" value="Unassembled WGS sequence"/>
</dbReference>
<keyword evidence="2" id="KW-0238">DNA-binding</keyword>
<dbReference type="InterPro" id="IPR050707">
    <property type="entry name" value="HTH_MetabolicPath_Reg"/>
</dbReference>
<evidence type="ECO:0000256" key="2">
    <source>
        <dbReference type="ARBA" id="ARBA00023125"/>
    </source>
</evidence>
<dbReference type="Gene3D" id="3.30.450.40">
    <property type="match status" value="1"/>
</dbReference>
<dbReference type="Pfam" id="PF01614">
    <property type="entry name" value="IclR_C"/>
    <property type="match status" value="1"/>
</dbReference>
<dbReference type="PROSITE" id="PS51078">
    <property type="entry name" value="ICLR_ED"/>
    <property type="match status" value="1"/>
</dbReference>
<proteinExistence type="predicted"/>
<reference evidence="6 7" key="1">
    <citation type="submission" date="2018-07" db="EMBL/GenBank/DDBJ databases">
        <authorList>
            <person name="Peeters C."/>
        </authorList>
    </citation>
    <scope>NUCLEOTIDE SEQUENCE [LARGE SCALE GENOMIC DNA]</scope>
    <source>
        <strain evidence="6 7">LMG 30378</strain>
    </source>
</reference>
<evidence type="ECO:0000259" key="4">
    <source>
        <dbReference type="PROSITE" id="PS51077"/>
    </source>
</evidence>
<dbReference type="OrthoDB" id="8716667at2"/>
<dbReference type="GO" id="GO:0003677">
    <property type="term" value="F:DNA binding"/>
    <property type="evidence" value="ECO:0007669"/>
    <property type="project" value="UniProtKB-KW"/>
</dbReference>
<feature type="domain" description="HTH iclR-type" evidence="4">
    <location>
        <begin position="18"/>
        <end position="78"/>
    </location>
</feature>
<dbReference type="InterPro" id="IPR036388">
    <property type="entry name" value="WH-like_DNA-bd_sf"/>
</dbReference>
<dbReference type="PROSITE" id="PS51077">
    <property type="entry name" value="HTH_ICLR"/>
    <property type="match status" value="1"/>
</dbReference>
<evidence type="ECO:0000313" key="6">
    <source>
        <dbReference type="EMBL" id="SSW70932.1"/>
    </source>
</evidence>
<evidence type="ECO:0000259" key="5">
    <source>
        <dbReference type="PROSITE" id="PS51078"/>
    </source>
</evidence>
<dbReference type="InterPro" id="IPR036390">
    <property type="entry name" value="WH_DNA-bd_sf"/>
</dbReference>
<gene>
    <name evidence="6" type="primary">tsaQ1_6</name>
    <name evidence="6" type="ORF">AVE30378_04345</name>
</gene>
<dbReference type="Pfam" id="PF09339">
    <property type="entry name" value="HTH_IclR"/>
    <property type="match status" value="1"/>
</dbReference>
<keyword evidence="3" id="KW-0804">Transcription</keyword>
<dbReference type="PANTHER" id="PTHR30136:SF34">
    <property type="entry name" value="TRANSCRIPTIONAL REGULATOR"/>
    <property type="match status" value="1"/>
</dbReference>
<evidence type="ECO:0000313" key="7">
    <source>
        <dbReference type="Proteomes" id="UP000289465"/>
    </source>
</evidence>
<dbReference type="InterPro" id="IPR005471">
    <property type="entry name" value="Tscrpt_reg_IclR_N"/>
</dbReference>
<dbReference type="InterPro" id="IPR029016">
    <property type="entry name" value="GAF-like_dom_sf"/>
</dbReference>
<protein>
    <submittedName>
        <fullName evidence="6">HTH-type transcriptional regulator TsaQ1/TsaQ2</fullName>
    </submittedName>
</protein>